<dbReference type="Gene3D" id="2.40.160.200">
    <property type="entry name" value="LURP1-related"/>
    <property type="match status" value="1"/>
</dbReference>
<gene>
    <name evidence="2" type="ORF">MNEG_4734</name>
</gene>
<dbReference type="OrthoDB" id="2247at2759"/>
<evidence type="ECO:0000313" key="3">
    <source>
        <dbReference type="Proteomes" id="UP000054498"/>
    </source>
</evidence>
<evidence type="ECO:0000256" key="1">
    <source>
        <dbReference type="ARBA" id="ARBA00005437"/>
    </source>
</evidence>
<sequence>MATELSRLNDPNFAINLAAHVSRDDFRIFDSCGRVVAVLWHHGKNPYDAFDPLQTSNTIQAYDSKMGEWESACNVTGYNGMTSLKIRPKAISRHGRQWVYDSSGALIFNIGKESKLKNLALRSNIGVMKGEGKEVLYRILPDLMGRTFQIVNPRDELVCFCQKSTKALVLEAALGAGSEMIIDVAPGVDWTAIVAIIMALRQVGAHFVKTADASPSL</sequence>
<reference evidence="2 3" key="1">
    <citation type="journal article" date="2013" name="BMC Genomics">
        <title>Reconstruction of the lipid metabolism for the microalga Monoraphidium neglectum from its genome sequence reveals characteristics suitable for biofuel production.</title>
        <authorList>
            <person name="Bogen C."/>
            <person name="Al-Dilaimi A."/>
            <person name="Albersmeier A."/>
            <person name="Wichmann J."/>
            <person name="Grundmann M."/>
            <person name="Rupp O."/>
            <person name="Lauersen K.J."/>
            <person name="Blifernez-Klassen O."/>
            <person name="Kalinowski J."/>
            <person name="Goesmann A."/>
            <person name="Mussgnug J.H."/>
            <person name="Kruse O."/>
        </authorList>
    </citation>
    <scope>NUCLEOTIDE SEQUENCE [LARGE SCALE GENOMIC DNA]</scope>
    <source>
        <strain evidence="2 3">SAG 48.87</strain>
    </source>
</reference>
<dbReference type="RefSeq" id="XP_013902244.1">
    <property type="nucleotide sequence ID" value="XM_014046790.1"/>
</dbReference>
<dbReference type="SUPFAM" id="SSF54518">
    <property type="entry name" value="Tubby C-terminal domain-like"/>
    <property type="match status" value="1"/>
</dbReference>
<accession>A0A0D2MJR7</accession>
<keyword evidence="3" id="KW-1185">Reference proteome</keyword>
<comment type="similarity">
    <text evidence="1">Belongs to the LOR family.</text>
</comment>
<dbReference type="Proteomes" id="UP000054498">
    <property type="component" value="Unassembled WGS sequence"/>
</dbReference>
<dbReference type="EMBL" id="KK100890">
    <property type="protein sequence ID" value="KIZ03225.1"/>
    <property type="molecule type" value="Genomic_DNA"/>
</dbReference>
<dbReference type="Pfam" id="PF04525">
    <property type="entry name" value="LOR"/>
    <property type="match status" value="1"/>
</dbReference>
<evidence type="ECO:0000313" key="2">
    <source>
        <dbReference type="EMBL" id="KIZ03225.1"/>
    </source>
</evidence>
<name>A0A0D2MJR7_9CHLO</name>
<dbReference type="KEGG" id="mng:MNEG_4734"/>
<proteinExistence type="inferred from homology"/>
<organism evidence="2 3">
    <name type="scientific">Monoraphidium neglectum</name>
    <dbReference type="NCBI Taxonomy" id="145388"/>
    <lineage>
        <taxon>Eukaryota</taxon>
        <taxon>Viridiplantae</taxon>
        <taxon>Chlorophyta</taxon>
        <taxon>core chlorophytes</taxon>
        <taxon>Chlorophyceae</taxon>
        <taxon>CS clade</taxon>
        <taxon>Sphaeropleales</taxon>
        <taxon>Selenastraceae</taxon>
        <taxon>Monoraphidium</taxon>
    </lineage>
</organism>
<dbReference type="AlphaFoldDB" id="A0A0D2MJR7"/>
<protein>
    <submittedName>
        <fullName evidence="2">Uncharacterized protein</fullName>
    </submittedName>
</protein>
<dbReference type="InterPro" id="IPR025659">
    <property type="entry name" value="Tubby-like_C"/>
</dbReference>
<dbReference type="InterPro" id="IPR038595">
    <property type="entry name" value="LOR_sf"/>
</dbReference>
<dbReference type="InterPro" id="IPR007612">
    <property type="entry name" value="LOR"/>
</dbReference>
<dbReference type="GeneID" id="25737611"/>